<keyword evidence="4 10" id="KW-0808">Transferase</keyword>
<dbReference type="Pfam" id="PF17657">
    <property type="entry name" value="DNA_pol3_finger"/>
    <property type="match status" value="1"/>
</dbReference>
<dbReference type="Gene3D" id="1.10.150.870">
    <property type="match status" value="1"/>
</dbReference>
<dbReference type="Pfam" id="PF01336">
    <property type="entry name" value="tRNA_anti-codon"/>
    <property type="match status" value="1"/>
</dbReference>
<keyword evidence="11" id="KW-1185">Reference proteome</keyword>
<dbReference type="InterPro" id="IPR004805">
    <property type="entry name" value="DnaE2/DnaE/PolC"/>
</dbReference>
<evidence type="ECO:0000259" key="9">
    <source>
        <dbReference type="SMART" id="SM00481"/>
    </source>
</evidence>
<dbReference type="NCBIfam" id="TIGR00594">
    <property type="entry name" value="polc"/>
    <property type="match status" value="1"/>
</dbReference>
<dbReference type="NCBIfam" id="NF005298">
    <property type="entry name" value="PRK06826.1"/>
    <property type="match status" value="1"/>
</dbReference>
<dbReference type="KEGG" id="scor:J3U87_27030"/>
<dbReference type="InterPro" id="IPR012340">
    <property type="entry name" value="NA-bd_OB-fold"/>
</dbReference>
<dbReference type="GO" id="GO:0003676">
    <property type="term" value="F:nucleic acid binding"/>
    <property type="evidence" value="ECO:0007669"/>
    <property type="project" value="InterPro"/>
</dbReference>
<dbReference type="Gene3D" id="1.10.10.1600">
    <property type="entry name" value="Bacterial DNA polymerase III alpha subunit, thumb domain"/>
    <property type="match status" value="1"/>
</dbReference>
<dbReference type="InterPro" id="IPR016195">
    <property type="entry name" value="Pol/histidinol_Pase-like"/>
</dbReference>
<evidence type="ECO:0000256" key="2">
    <source>
        <dbReference type="ARBA" id="ARBA00012417"/>
    </source>
</evidence>
<dbReference type="InterPro" id="IPR041931">
    <property type="entry name" value="DNA_pol3_alpha_thumb_dom"/>
</dbReference>
<dbReference type="InterPro" id="IPR029460">
    <property type="entry name" value="DNAPol_HHH"/>
</dbReference>
<evidence type="ECO:0000313" key="11">
    <source>
        <dbReference type="Proteomes" id="UP000663929"/>
    </source>
</evidence>
<comment type="subcellular location">
    <subcellularLocation>
        <location evidence="1">Cytoplasm</location>
    </subcellularLocation>
</comment>
<name>A0A8A4TH49_SULCO</name>
<dbReference type="GO" id="GO:0008408">
    <property type="term" value="F:3'-5' exonuclease activity"/>
    <property type="evidence" value="ECO:0007669"/>
    <property type="project" value="InterPro"/>
</dbReference>
<dbReference type="Proteomes" id="UP000663929">
    <property type="component" value="Chromosome"/>
</dbReference>
<dbReference type="GO" id="GO:0003887">
    <property type="term" value="F:DNA-directed DNA polymerase activity"/>
    <property type="evidence" value="ECO:0007669"/>
    <property type="project" value="UniProtKB-KW"/>
</dbReference>
<organism evidence="10 11">
    <name type="scientific">Sulfidibacter corallicola</name>
    <dbReference type="NCBI Taxonomy" id="2818388"/>
    <lineage>
        <taxon>Bacteria</taxon>
        <taxon>Pseudomonadati</taxon>
        <taxon>Acidobacteriota</taxon>
        <taxon>Holophagae</taxon>
        <taxon>Acanthopleuribacterales</taxon>
        <taxon>Acanthopleuribacteraceae</taxon>
        <taxon>Sulfidibacter</taxon>
    </lineage>
</organism>
<dbReference type="Gene3D" id="3.20.20.140">
    <property type="entry name" value="Metal-dependent hydrolases"/>
    <property type="match status" value="1"/>
</dbReference>
<dbReference type="RefSeq" id="WP_237378897.1">
    <property type="nucleotide sequence ID" value="NZ_CP071793.1"/>
</dbReference>
<dbReference type="PANTHER" id="PTHR32294:SF0">
    <property type="entry name" value="DNA POLYMERASE III SUBUNIT ALPHA"/>
    <property type="match status" value="1"/>
</dbReference>
<reference evidence="10" key="1">
    <citation type="submission" date="2021-03" db="EMBL/GenBank/DDBJ databases">
        <title>Acanthopleuribacteraceae sp. M133.</title>
        <authorList>
            <person name="Wang G."/>
        </authorList>
    </citation>
    <scope>NUCLEOTIDE SEQUENCE</scope>
    <source>
        <strain evidence="10">M133</strain>
    </source>
</reference>
<evidence type="ECO:0000256" key="8">
    <source>
        <dbReference type="ARBA" id="ARBA00049244"/>
    </source>
</evidence>
<dbReference type="InterPro" id="IPR011708">
    <property type="entry name" value="DNA_pol3_alpha_NTPase_dom"/>
</dbReference>
<accession>A0A8A4TH49</accession>
<dbReference type="Pfam" id="PF07733">
    <property type="entry name" value="DNA_pol3_alpha"/>
    <property type="match status" value="1"/>
</dbReference>
<keyword evidence="5 10" id="KW-0548">Nucleotidyltransferase</keyword>
<protein>
    <recommendedName>
        <fullName evidence="3">DNA polymerase III subunit alpha</fullName>
        <ecNumber evidence="2">2.7.7.7</ecNumber>
    </recommendedName>
</protein>
<dbReference type="EMBL" id="CP071793">
    <property type="protein sequence ID" value="QTD49256.1"/>
    <property type="molecule type" value="Genomic_DNA"/>
</dbReference>
<dbReference type="InterPro" id="IPR004365">
    <property type="entry name" value="NA-bd_OB_tRNA"/>
</dbReference>
<dbReference type="InterPro" id="IPR004013">
    <property type="entry name" value="PHP_dom"/>
</dbReference>
<dbReference type="Pfam" id="PF02811">
    <property type="entry name" value="PHP"/>
    <property type="match status" value="1"/>
</dbReference>
<evidence type="ECO:0000256" key="7">
    <source>
        <dbReference type="ARBA" id="ARBA00022932"/>
    </source>
</evidence>
<keyword evidence="7" id="KW-0239">DNA-directed DNA polymerase</keyword>
<evidence type="ECO:0000256" key="4">
    <source>
        <dbReference type="ARBA" id="ARBA00022679"/>
    </source>
</evidence>
<evidence type="ECO:0000256" key="5">
    <source>
        <dbReference type="ARBA" id="ARBA00022695"/>
    </source>
</evidence>
<dbReference type="NCBIfam" id="NF004226">
    <property type="entry name" value="PRK05673.1"/>
    <property type="match status" value="1"/>
</dbReference>
<gene>
    <name evidence="10" type="primary">dnaE</name>
    <name evidence="10" type="ORF">J3U87_27030</name>
</gene>
<feature type="domain" description="Polymerase/histidinol phosphatase N-terminal" evidence="9">
    <location>
        <begin position="5"/>
        <end position="72"/>
    </location>
</feature>
<dbReference type="SMART" id="SM00481">
    <property type="entry name" value="POLIIIAc"/>
    <property type="match status" value="1"/>
</dbReference>
<dbReference type="SUPFAM" id="SSF89550">
    <property type="entry name" value="PHP domain-like"/>
    <property type="match status" value="1"/>
</dbReference>
<dbReference type="Gene3D" id="2.40.50.140">
    <property type="entry name" value="Nucleic acid-binding proteins"/>
    <property type="match status" value="1"/>
</dbReference>
<dbReference type="PANTHER" id="PTHR32294">
    <property type="entry name" value="DNA POLYMERASE III SUBUNIT ALPHA"/>
    <property type="match status" value="1"/>
</dbReference>
<proteinExistence type="predicted"/>
<dbReference type="CDD" id="cd12113">
    <property type="entry name" value="PHP_PolIIIA_DnaE3"/>
    <property type="match status" value="1"/>
</dbReference>
<keyword evidence="6" id="KW-0235">DNA replication</keyword>
<evidence type="ECO:0000256" key="1">
    <source>
        <dbReference type="ARBA" id="ARBA00004496"/>
    </source>
</evidence>
<comment type="catalytic activity">
    <reaction evidence="8">
        <text>DNA(n) + a 2'-deoxyribonucleoside 5'-triphosphate = DNA(n+1) + diphosphate</text>
        <dbReference type="Rhea" id="RHEA:22508"/>
        <dbReference type="Rhea" id="RHEA-COMP:17339"/>
        <dbReference type="Rhea" id="RHEA-COMP:17340"/>
        <dbReference type="ChEBI" id="CHEBI:33019"/>
        <dbReference type="ChEBI" id="CHEBI:61560"/>
        <dbReference type="ChEBI" id="CHEBI:173112"/>
        <dbReference type="EC" id="2.7.7.7"/>
    </reaction>
</comment>
<evidence type="ECO:0000256" key="3">
    <source>
        <dbReference type="ARBA" id="ARBA00019114"/>
    </source>
</evidence>
<dbReference type="CDD" id="cd04485">
    <property type="entry name" value="DnaE_OBF"/>
    <property type="match status" value="1"/>
</dbReference>
<dbReference type="GO" id="GO:0006260">
    <property type="term" value="P:DNA replication"/>
    <property type="evidence" value="ECO:0007669"/>
    <property type="project" value="UniProtKB-KW"/>
</dbReference>
<dbReference type="GO" id="GO:0005737">
    <property type="term" value="C:cytoplasm"/>
    <property type="evidence" value="ECO:0007669"/>
    <property type="project" value="UniProtKB-SubCell"/>
</dbReference>
<dbReference type="InterPro" id="IPR003141">
    <property type="entry name" value="Pol/His_phosphatase_N"/>
</dbReference>
<dbReference type="Pfam" id="PF14579">
    <property type="entry name" value="HHH_6"/>
    <property type="match status" value="1"/>
</dbReference>
<evidence type="ECO:0000313" key="10">
    <source>
        <dbReference type="EMBL" id="QTD49256.1"/>
    </source>
</evidence>
<sequence length="1154" mass="131405">MSSFVHLHVHTEYSLLNASCRIPQLVAKAKELGMTALANTDYGNMFGAIRHYNECRKAGIKAILGCQVNLTESSRHEKIKRSKADRGGMRESFHLILLAKNQTGYQNLCKLVSTSYTEGFYYKPRVDWELLEKYHEGLICLSGDLGAYIPQHLKANRYDEAFAYAKRLRDLFGPEHFFIELENHFQDEEIQMIPVLAGMAEKLGVGCVAANDVHYLEQPDAEVHDVLLCIQSNAFRDDDSRWRFPNNEYYFKTPEQMYEIFKGYEKAVENTVKIADMIEFKLMEEYQLPLFDIPENHTLETYLEHVSLEGFENRRRTVLEPMKDKGVLRKEWPEYYERIKEEIQVINDMGFPGYFLIVWDFIRKGKEMGVPVGPGRGSAAGSLVAYSLEITDIDPLQYDLLFERFLNKERVTMPDVDIDFCQDRRGEVIDYVTEKYGRENVCQIVTYGTMKARMAIKDVGRTLRFSPQETNRIAKLVPEDLGITLPKALDQSPEFHEEYEKDDRIRELIDLSIKVEGLSRNTGVHAAGVIIAPGDVTNWGPIYKDPKKGTISLQYAKDEAEQIGLLKMDFLGLKTLTVISTALANIKETTGEEVDLNTITSFDDPKTYELFCKGETDGVFQFESDGMKNLLIRLGPKRFEDFIALNALYRPGPLGSGMVDTFIEGAHGAEAHYELPVLEDILEETYGVILYQEQVMRVAQVVGGFTLGGADLLRRAMGKKKAEVMAQKKLEFLEGASKKGYPEDVCGGLFDKMAEFAKYGFNKSHSAAYALVAYQTAFLKANYPVQFMAALLTLDKDNTDKVVNYVEKLRQMGIKMLPPDIRRSRDKFSCEGNNIRFALSAIKGLGDNALESIMEVKREESIDSLVDFFEKVDLRKVNKKVIEVLVKSGAFDFMELPRRAMFDAIEDLHGWGQQIQKEAKGGQDNLFGEDVGERCYVKFGEHEWPDKEKLDFEKETLGFYLSGHPLEAYRKLFKKHATGYTRDLEKTAAGNEVIIGGLVQSVRKITTQKGDMMAFLTLEDFYGVADVVVFPKSYEKFKHLLADEALLVIKGRVDFRNDKPSVQLQEAWELTEWEAKRVRSCVFQFDASEVDAGLLSRLHQELKGSPGECQVYFEVQVDGKYKTVIKPQSLNVEPGSALSRFTQENGKIKMLLRY</sequence>
<dbReference type="AlphaFoldDB" id="A0A8A4TH49"/>
<dbReference type="InterPro" id="IPR040982">
    <property type="entry name" value="DNA_pol3_finger"/>
</dbReference>
<dbReference type="EC" id="2.7.7.7" evidence="2"/>
<evidence type="ECO:0000256" key="6">
    <source>
        <dbReference type="ARBA" id="ARBA00022705"/>
    </source>
</evidence>